<dbReference type="AlphaFoldDB" id="A0AAJ0U3U9"/>
<keyword evidence="5" id="KW-1185">Reference proteome</keyword>
<dbReference type="Pfam" id="PF13369">
    <property type="entry name" value="Transglut_core2"/>
    <property type="match status" value="1"/>
</dbReference>
<dbReference type="PANTHER" id="PTHR31350:SF21">
    <property type="entry name" value="F-BOX ONLY PROTEIN 21"/>
    <property type="match status" value="1"/>
</dbReference>
<evidence type="ECO:0000256" key="2">
    <source>
        <dbReference type="SAM" id="MobiDB-lite"/>
    </source>
</evidence>
<gene>
    <name evidence="4" type="ORF">CKO40_08675</name>
</gene>
<evidence type="ECO:0000313" key="4">
    <source>
        <dbReference type="EMBL" id="MBK1704608.1"/>
    </source>
</evidence>
<dbReference type="InterPro" id="IPR032698">
    <property type="entry name" value="SirB1_N"/>
</dbReference>
<comment type="similarity">
    <text evidence="1">Belongs to the UPF0162 family.</text>
</comment>
<sequence>MPHSIRLGGPALRTRGGAGGVDERRGAMNQAQQAFVELARHPDEGIDLAAGALAVSGLFQRELAQGDALAELDALASEVRGRIPDDADLFDRVRALNAVLFEELGFAGNQEDFYDPRNSFLDQVLARRLGIPITLAVVYIEVAARIGLPAFGVGFPAHFLVRIGRGDTALMLDVYAGGVALPESELDQRLADLYGAGTLSIRSHPALLRPATKREILVRMLRNLIGIYRDRNEPINRLEALTAALTLAPDLPDELRERGLLYRDLEYVPAALGDLRRFVEVSDDAEQIAAVSKLIDELGGQDGGVRLH</sequence>
<name>A0AAJ0U3U9_9GAMM</name>
<dbReference type="Pfam" id="PF13371">
    <property type="entry name" value="TPR_9"/>
    <property type="match status" value="1"/>
</dbReference>
<evidence type="ECO:0000313" key="5">
    <source>
        <dbReference type="Proteomes" id="UP001296776"/>
    </source>
</evidence>
<proteinExistence type="inferred from homology"/>
<reference evidence="4" key="2">
    <citation type="journal article" date="2020" name="Microorganisms">
        <title>Osmotic Adaptation and Compatible Solute Biosynthesis of Phototrophic Bacteria as Revealed from Genome Analyses.</title>
        <authorList>
            <person name="Imhoff J.F."/>
            <person name="Rahn T."/>
            <person name="Kunzel S."/>
            <person name="Keller A."/>
            <person name="Neulinger S.C."/>
        </authorList>
    </citation>
    <scope>NUCLEOTIDE SEQUENCE</scope>
    <source>
        <strain evidence="4">DSM 11080</strain>
    </source>
</reference>
<accession>A0AAJ0U3U9</accession>
<organism evidence="4 5">
    <name type="scientific">Halochromatium glycolicum</name>
    <dbReference type="NCBI Taxonomy" id="85075"/>
    <lineage>
        <taxon>Bacteria</taxon>
        <taxon>Pseudomonadati</taxon>
        <taxon>Pseudomonadota</taxon>
        <taxon>Gammaproteobacteria</taxon>
        <taxon>Chromatiales</taxon>
        <taxon>Chromatiaceae</taxon>
        <taxon>Halochromatium</taxon>
    </lineage>
</organism>
<reference evidence="4" key="1">
    <citation type="submission" date="2017-08" db="EMBL/GenBank/DDBJ databases">
        <authorList>
            <person name="Imhoff J.F."/>
            <person name="Rahn T."/>
            <person name="Kuenzel S."/>
            <person name="Neulinger S.C."/>
        </authorList>
    </citation>
    <scope>NUCLEOTIDE SEQUENCE</scope>
    <source>
        <strain evidence="4">DSM 11080</strain>
    </source>
</reference>
<feature type="region of interest" description="Disordered" evidence="2">
    <location>
        <begin position="1"/>
        <end position="20"/>
    </location>
</feature>
<protein>
    <recommendedName>
        <fullName evidence="3">Protein SirB1 N-terminal domain-containing protein</fullName>
    </recommendedName>
</protein>
<comment type="caution">
    <text evidence="4">The sequence shown here is derived from an EMBL/GenBank/DDBJ whole genome shotgun (WGS) entry which is preliminary data.</text>
</comment>
<dbReference type="PANTHER" id="PTHR31350">
    <property type="entry name" value="SI:DKEY-261L7.2"/>
    <property type="match status" value="1"/>
</dbReference>
<evidence type="ECO:0000256" key="1">
    <source>
        <dbReference type="ARBA" id="ARBA00007100"/>
    </source>
</evidence>
<evidence type="ECO:0000259" key="3">
    <source>
        <dbReference type="Pfam" id="PF13369"/>
    </source>
</evidence>
<dbReference type="Proteomes" id="UP001296776">
    <property type="component" value="Unassembled WGS sequence"/>
</dbReference>
<feature type="domain" description="Protein SirB1 N-terminal" evidence="3">
    <location>
        <begin position="68"/>
        <end position="222"/>
    </location>
</feature>
<dbReference type="EMBL" id="NRSJ01000012">
    <property type="protein sequence ID" value="MBK1704608.1"/>
    <property type="molecule type" value="Genomic_DNA"/>
</dbReference>